<dbReference type="PANTHER" id="PTHR23222">
    <property type="entry name" value="PROHIBITIN"/>
    <property type="match status" value="1"/>
</dbReference>
<keyword evidence="2" id="KW-0645">Protease</keyword>
<protein>
    <submittedName>
        <fullName evidence="2">Membrane protease</fullName>
    </submittedName>
</protein>
<comment type="caution">
    <text evidence="2">The sequence shown here is derived from an EMBL/GenBank/DDBJ whole genome shotgun (WGS) entry which is preliminary data.</text>
</comment>
<dbReference type="SMART" id="SM00244">
    <property type="entry name" value="PHB"/>
    <property type="match status" value="1"/>
</dbReference>
<dbReference type="EMBL" id="QROY01000002">
    <property type="protein sequence ID" value="RHL71105.1"/>
    <property type="molecule type" value="Genomic_DNA"/>
</dbReference>
<keyword evidence="2" id="KW-0378">Hydrolase</keyword>
<organism evidence="2 3">
    <name type="scientific">Lachnospira eligens</name>
    <dbReference type="NCBI Taxonomy" id="39485"/>
    <lineage>
        <taxon>Bacteria</taxon>
        <taxon>Bacillati</taxon>
        <taxon>Bacillota</taxon>
        <taxon>Clostridia</taxon>
        <taxon>Lachnospirales</taxon>
        <taxon>Lachnospiraceae</taxon>
        <taxon>Lachnospira</taxon>
    </lineage>
</organism>
<dbReference type="Proteomes" id="UP000285201">
    <property type="component" value="Unassembled WGS sequence"/>
</dbReference>
<dbReference type="PANTHER" id="PTHR23222:SF0">
    <property type="entry name" value="PROHIBITIN 1"/>
    <property type="match status" value="1"/>
</dbReference>
<dbReference type="GO" id="GO:0006508">
    <property type="term" value="P:proteolysis"/>
    <property type="evidence" value="ECO:0007669"/>
    <property type="project" value="UniProtKB-KW"/>
</dbReference>
<reference evidence="2 3" key="1">
    <citation type="submission" date="2018-08" db="EMBL/GenBank/DDBJ databases">
        <title>A genome reference for cultivated species of the human gut microbiota.</title>
        <authorList>
            <person name="Zou Y."/>
            <person name="Xue W."/>
            <person name="Luo G."/>
        </authorList>
    </citation>
    <scope>NUCLEOTIDE SEQUENCE [LARGE SCALE GENOMIC DNA]</scope>
    <source>
        <strain evidence="2 3">AF36-7BH</strain>
    </source>
</reference>
<dbReference type="SUPFAM" id="SSF117892">
    <property type="entry name" value="Band 7/SPFH domain"/>
    <property type="match status" value="1"/>
</dbReference>
<accession>A0A415ME90</accession>
<dbReference type="AlphaFoldDB" id="A0A415ME90"/>
<evidence type="ECO:0000313" key="2">
    <source>
        <dbReference type="EMBL" id="RHL71105.1"/>
    </source>
</evidence>
<dbReference type="RefSeq" id="WP_118370177.1">
    <property type="nucleotide sequence ID" value="NZ_QROY01000002.1"/>
</dbReference>
<sequence>MKKVVGGVVSAIVILFLAIILFKSTVRVPAGYVAIQYSMSGGIKGDVLTQGWHFKSPTVKTTLYSVSLEQSYLTAGKDGDSKDDDSFSASSSEGKAMTLDLTFTYQYNTEKVADLFTRFRGQSGKEVRDSFIKPNIISWTKEVVAQYKVSDILGSERANVNAALTDYLNKRFSTYGINITNVSLINITVDENTMEAINAKITAQQAAETQEINNQTAINKAKADAEVTKAEAQAKADAQLIEAKAQAEANNKLSSSITDELIRMKEAEARNKFGWVTISGTNNTVVTDK</sequence>
<evidence type="ECO:0000259" key="1">
    <source>
        <dbReference type="SMART" id="SM00244"/>
    </source>
</evidence>
<dbReference type="Gene3D" id="3.30.479.30">
    <property type="entry name" value="Band 7 domain"/>
    <property type="match status" value="1"/>
</dbReference>
<feature type="domain" description="Band 7" evidence="1">
    <location>
        <begin position="23"/>
        <end position="201"/>
    </location>
</feature>
<evidence type="ECO:0000313" key="3">
    <source>
        <dbReference type="Proteomes" id="UP000285201"/>
    </source>
</evidence>
<dbReference type="InterPro" id="IPR036013">
    <property type="entry name" value="Band_7/SPFH_dom_sf"/>
</dbReference>
<proteinExistence type="predicted"/>
<dbReference type="Pfam" id="PF01145">
    <property type="entry name" value="Band_7"/>
    <property type="match status" value="1"/>
</dbReference>
<dbReference type="GO" id="GO:0008233">
    <property type="term" value="F:peptidase activity"/>
    <property type="evidence" value="ECO:0007669"/>
    <property type="project" value="UniProtKB-KW"/>
</dbReference>
<dbReference type="GO" id="GO:0016020">
    <property type="term" value="C:membrane"/>
    <property type="evidence" value="ECO:0007669"/>
    <property type="project" value="InterPro"/>
</dbReference>
<dbReference type="InterPro" id="IPR001107">
    <property type="entry name" value="Band_7"/>
</dbReference>
<gene>
    <name evidence="2" type="ORF">DW007_02875</name>
</gene>
<name>A0A415ME90_9FIRM</name>
<dbReference type="CDD" id="cd03401">
    <property type="entry name" value="SPFH_prohibitin"/>
    <property type="match status" value="1"/>
</dbReference>
<dbReference type="InterPro" id="IPR000163">
    <property type="entry name" value="Prohibitin"/>
</dbReference>